<reference evidence="3 4" key="1">
    <citation type="submission" date="2018-06" db="EMBL/GenBank/DDBJ databases">
        <title>Genomic Encyclopedia of Type Strains, Phase IV (KMG-IV): sequencing the most valuable type-strain genomes for metagenomic binning, comparative biology and taxonomic classification.</title>
        <authorList>
            <person name="Goeker M."/>
        </authorList>
    </citation>
    <scope>NUCLEOTIDE SEQUENCE [LARGE SCALE GENOMIC DNA]</scope>
    <source>
        <strain evidence="3 4">DSM 25532</strain>
    </source>
</reference>
<dbReference type="GO" id="GO:0016491">
    <property type="term" value="F:oxidoreductase activity"/>
    <property type="evidence" value="ECO:0007669"/>
    <property type="project" value="InterPro"/>
</dbReference>
<feature type="chain" id="PRO_5016884864" description="TRASH domain-containing protein" evidence="1">
    <location>
        <begin position="19"/>
        <end position="69"/>
    </location>
</feature>
<keyword evidence="4" id="KW-1185">Reference proteome</keyword>
<gene>
    <name evidence="3" type="ORF">DES53_11972</name>
</gene>
<feature type="signal peptide" evidence="1">
    <location>
        <begin position="1"/>
        <end position="18"/>
    </location>
</feature>
<evidence type="ECO:0000256" key="1">
    <source>
        <dbReference type="SAM" id="SignalP"/>
    </source>
</evidence>
<dbReference type="Gene3D" id="1.10.620.20">
    <property type="entry name" value="Ribonucleotide Reductase, subunit A"/>
    <property type="match status" value="1"/>
</dbReference>
<dbReference type="EMBL" id="QNRR01000019">
    <property type="protein sequence ID" value="RBP35906.1"/>
    <property type="molecule type" value="Genomic_DNA"/>
</dbReference>
<dbReference type="OrthoDB" id="196754at2"/>
<dbReference type="SUPFAM" id="SSF47240">
    <property type="entry name" value="Ferritin-like"/>
    <property type="match status" value="1"/>
</dbReference>
<comment type="caution">
    <text evidence="3">The sequence shown here is derived from an EMBL/GenBank/DDBJ whole genome shotgun (WGS) entry which is preliminary data.</text>
</comment>
<accession>A0A366H2A3</accession>
<proteinExistence type="predicted"/>
<dbReference type="RefSeq" id="WP_113962162.1">
    <property type="nucleotide sequence ID" value="NZ_QNRR01000019.1"/>
</dbReference>
<dbReference type="Proteomes" id="UP000253426">
    <property type="component" value="Unassembled WGS sequence"/>
</dbReference>
<dbReference type="InterPro" id="IPR009078">
    <property type="entry name" value="Ferritin-like_SF"/>
</dbReference>
<evidence type="ECO:0000313" key="4">
    <source>
        <dbReference type="Proteomes" id="UP000253426"/>
    </source>
</evidence>
<protein>
    <recommendedName>
        <fullName evidence="2">TRASH domain-containing protein</fullName>
    </recommendedName>
</protein>
<dbReference type="AlphaFoldDB" id="A0A366H2A3"/>
<dbReference type="InterPro" id="IPR011017">
    <property type="entry name" value="TRASH_dom"/>
</dbReference>
<dbReference type="SMART" id="SM00746">
    <property type="entry name" value="TRASH"/>
    <property type="match status" value="1"/>
</dbReference>
<dbReference type="InterPro" id="IPR012348">
    <property type="entry name" value="RNR-like"/>
</dbReference>
<evidence type="ECO:0000313" key="3">
    <source>
        <dbReference type="EMBL" id="RBP35906.1"/>
    </source>
</evidence>
<organism evidence="3 4">
    <name type="scientific">Roseimicrobium gellanilyticum</name>
    <dbReference type="NCBI Taxonomy" id="748857"/>
    <lineage>
        <taxon>Bacteria</taxon>
        <taxon>Pseudomonadati</taxon>
        <taxon>Verrucomicrobiota</taxon>
        <taxon>Verrucomicrobiia</taxon>
        <taxon>Verrucomicrobiales</taxon>
        <taxon>Verrucomicrobiaceae</taxon>
        <taxon>Roseimicrobium</taxon>
    </lineage>
</organism>
<sequence>MKTLLTIAAFAFAISASAADPVNKDCPVSGKPIKDGITAKHDGKTVGLCCNNCKGKFEKDPAKYAGKIK</sequence>
<name>A0A366H2A3_9BACT</name>
<feature type="domain" description="TRASH" evidence="2">
    <location>
        <begin position="26"/>
        <end position="61"/>
    </location>
</feature>
<keyword evidence="1" id="KW-0732">Signal</keyword>
<evidence type="ECO:0000259" key="2">
    <source>
        <dbReference type="SMART" id="SM00746"/>
    </source>
</evidence>